<organism evidence="3 4">
    <name type="scientific">Steroidobacter agaridevorans</name>
    <dbReference type="NCBI Taxonomy" id="2695856"/>
    <lineage>
        <taxon>Bacteria</taxon>
        <taxon>Pseudomonadati</taxon>
        <taxon>Pseudomonadota</taxon>
        <taxon>Gammaproteobacteria</taxon>
        <taxon>Steroidobacterales</taxon>
        <taxon>Steroidobacteraceae</taxon>
        <taxon>Steroidobacter</taxon>
    </lineage>
</organism>
<dbReference type="PANTHER" id="PTHR12149">
    <property type="entry name" value="FRUCTOSAMINE 3 KINASE-RELATED PROTEIN"/>
    <property type="match status" value="1"/>
</dbReference>
<protein>
    <submittedName>
        <fullName evidence="3">Fructosamine kinase family protein</fullName>
    </submittedName>
</protein>
<dbReference type="Gene3D" id="3.90.1200.10">
    <property type="match status" value="1"/>
</dbReference>
<dbReference type="GO" id="GO:0016301">
    <property type="term" value="F:kinase activity"/>
    <property type="evidence" value="ECO:0007669"/>
    <property type="project" value="UniProtKB-UniRule"/>
</dbReference>
<dbReference type="InterPro" id="IPR016477">
    <property type="entry name" value="Fructo-/Ketosamine-3-kinase"/>
</dbReference>
<evidence type="ECO:0000313" key="4">
    <source>
        <dbReference type="Proteomes" id="UP000445000"/>
    </source>
</evidence>
<accession>A0A829YCB5</accession>
<gene>
    <name evidence="3" type="ORF">GCM10011487_29070</name>
</gene>
<evidence type="ECO:0000256" key="1">
    <source>
        <dbReference type="ARBA" id="ARBA00009460"/>
    </source>
</evidence>
<keyword evidence="4" id="KW-1185">Reference proteome</keyword>
<keyword evidence="2 3" id="KW-0418">Kinase</keyword>
<evidence type="ECO:0000256" key="2">
    <source>
        <dbReference type="PIRNR" id="PIRNR006221"/>
    </source>
</evidence>
<comment type="similarity">
    <text evidence="1 2">Belongs to the fructosamine kinase family.</text>
</comment>
<evidence type="ECO:0000313" key="3">
    <source>
        <dbReference type="EMBL" id="GFE80907.1"/>
    </source>
</evidence>
<sequence>MSLAAALSRALGTEVAAGSERSVGGGSINSCARFESALGSLFVKHGDASSLTMFQAEADGLAELAKARAVRVPDVLTVGEQDGIAFLVLEWIDLRGAASSSEKRLGELLAAQHRVTREKFGWHRDNTIGSTPQSNQDAADWVEFLREQRLRPQLKLARSNGAGADLIDCGERLCERLGRFFVDYRPAPSLLHGDLWGGNWGSDPTGQPVLFDPAVYFGDREADLAMTRLFGGFGASFYSAYRSAWPLDAGAATRVTLYNLYHVLNHFNLFGGGYLRQALGMTQRLLAELA</sequence>
<dbReference type="AlphaFoldDB" id="A0A829YCB5"/>
<dbReference type="Pfam" id="PF03881">
    <property type="entry name" value="Fructosamin_kin"/>
    <property type="match status" value="1"/>
</dbReference>
<name>A0A829YCB5_9GAMM</name>
<proteinExistence type="inferred from homology"/>
<dbReference type="InterPro" id="IPR011009">
    <property type="entry name" value="Kinase-like_dom_sf"/>
</dbReference>
<dbReference type="PIRSF" id="PIRSF006221">
    <property type="entry name" value="Ketosamine-3-kinase"/>
    <property type="match status" value="1"/>
</dbReference>
<dbReference type="RefSeq" id="WP_161812628.1">
    <property type="nucleotide sequence ID" value="NZ_BLJN01000003.1"/>
</dbReference>
<dbReference type="PANTHER" id="PTHR12149:SF8">
    <property type="entry name" value="PROTEIN-RIBULOSAMINE 3-KINASE"/>
    <property type="match status" value="1"/>
</dbReference>
<dbReference type="SUPFAM" id="SSF56112">
    <property type="entry name" value="Protein kinase-like (PK-like)"/>
    <property type="match status" value="1"/>
</dbReference>
<comment type="caution">
    <text evidence="3">The sequence shown here is derived from an EMBL/GenBank/DDBJ whole genome shotgun (WGS) entry which is preliminary data.</text>
</comment>
<dbReference type="EMBL" id="BLJN01000003">
    <property type="protein sequence ID" value="GFE80907.1"/>
    <property type="molecule type" value="Genomic_DNA"/>
</dbReference>
<dbReference type="Proteomes" id="UP000445000">
    <property type="component" value="Unassembled WGS sequence"/>
</dbReference>
<dbReference type="Gene3D" id="3.30.200.20">
    <property type="entry name" value="Phosphorylase Kinase, domain 1"/>
    <property type="match status" value="1"/>
</dbReference>
<reference evidence="4" key="1">
    <citation type="submission" date="2020-01" db="EMBL/GenBank/DDBJ databases">
        <title>'Steroidobacter agaridevorans' sp. nov., agar-degrading bacteria isolated from rhizosphere soils.</title>
        <authorList>
            <person name="Ikenaga M."/>
            <person name="Kataoka M."/>
            <person name="Murouchi A."/>
            <person name="Katsuragi S."/>
            <person name="Sakai M."/>
        </authorList>
    </citation>
    <scope>NUCLEOTIDE SEQUENCE [LARGE SCALE GENOMIC DNA]</scope>
    <source>
        <strain evidence="4">YU21-B</strain>
    </source>
</reference>
<keyword evidence="2" id="KW-0808">Transferase</keyword>